<evidence type="ECO:0000313" key="4">
    <source>
        <dbReference type="Proteomes" id="UP000316471"/>
    </source>
</evidence>
<proteinExistence type="predicted"/>
<keyword evidence="1" id="KW-0175">Coiled coil</keyword>
<reference evidence="3 4" key="1">
    <citation type="journal article" date="2015" name="Stand. Genomic Sci.">
        <title>Genomic Encyclopedia of Bacterial and Archaeal Type Strains, Phase III: the genomes of soil and plant-associated and newly described type strains.</title>
        <authorList>
            <person name="Whitman W.B."/>
            <person name="Woyke T."/>
            <person name="Klenk H.P."/>
            <person name="Zhou Y."/>
            <person name="Lilburn T.G."/>
            <person name="Beck B.J."/>
            <person name="De Vos P."/>
            <person name="Vandamme P."/>
            <person name="Eisen J.A."/>
            <person name="Garrity G."/>
            <person name="Hugenholtz P."/>
            <person name="Kyrpides N.C."/>
        </authorList>
    </citation>
    <scope>NUCLEOTIDE SEQUENCE [LARGE SCALE GENOMIC DNA]</scope>
    <source>
        <strain evidence="3 4">CGMCC 1.10136</strain>
    </source>
</reference>
<feature type="chain" id="PRO_5022177981" evidence="2">
    <location>
        <begin position="24"/>
        <end position="432"/>
    </location>
</feature>
<dbReference type="Proteomes" id="UP000316471">
    <property type="component" value="Unassembled WGS sequence"/>
</dbReference>
<feature type="signal peptide" evidence="2">
    <location>
        <begin position="1"/>
        <end position="23"/>
    </location>
</feature>
<feature type="coiled-coil region" evidence="1">
    <location>
        <begin position="30"/>
        <end position="57"/>
    </location>
</feature>
<dbReference type="AlphaFoldDB" id="A0A562LSF4"/>
<keyword evidence="4" id="KW-1185">Reference proteome</keyword>
<dbReference type="EMBL" id="VLKP01000006">
    <property type="protein sequence ID" value="TWI10549.1"/>
    <property type="molecule type" value="Genomic_DNA"/>
</dbReference>
<dbReference type="InterPro" id="IPR023614">
    <property type="entry name" value="Porin_dom_sf"/>
</dbReference>
<gene>
    <name evidence="3" type="ORF">IP93_01638</name>
</gene>
<dbReference type="Gene3D" id="2.40.160.10">
    <property type="entry name" value="Porin"/>
    <property type="match status" value="1"/>
</dbReference>
<evidence type="ECO:0000256" key="1">
    <source>
        <dbReference type="SAM" id="Coils"/>
    </source>
</evidence>
<keyword evidence="2" id="KW-0732">Signal</keyword>
<organism evidence="3 4">
    <name type="scientific">Aerolutibacter ruishenii</name>
    <dbReference type="NCBI Taxonomy" id="686800"/>
    <lineage>
        <taxon>Bacteria</taxon>
        <taxon>Pseudomonadati</taxon>
        <taxon>Pseudomonadota</taxon>
        <taxon>Gammaproteobacteria</taxon>
        <taxon>Lysobacterales</taxon>
        <taxon>Lysobacteraceae</taxon>
        <taxon>Aerolutibacter</taxon>
    </lineage>
</organism>
<sequence length="432" mass="46318">MRSSILTAAIAVAIGGASFGAVAAPSDAELAQLKAQIEALQAKITELEERTDAQSDVNVDTATQLDKLATGAPKIETKGGIKVTSADKKFEASIGGRIHFDAYAFDRDVADTTGTTEFRRTRLTLAGKAMGWEYKLENDFSDSSPTGGFRDVFIAKNALGGKITIGQFKPYRSMEELTSSNEITMMERPFASATGIYSGRQFNQGIGYLRAGDNYTFGATVFNLRNAAGGRNEGTGAAARVTFAPINNDNSTLHFGLSGSTENLNKGSANVSAVANYAGRRGPSQTIATTTGASGDSIDTFGLEAAASFGPMFLQSEYAKAKYGAPLGRDQDVETFYVMGSWMLTGHHKPYKSATGVFGSPKLTDKGAWELTARYDTIENKDVANREATSTTLGLNYYINSNVRLMFNYTRGENEVTGDETGQYAVRTQFSF</sequence>
<dbReference type="RefSeq" id="WP_144814309.1">
    <property type="nucleotide sequence ID" value="NZ_VLKP01000006.1"/>
</dbReference>
<dbReference type="SUPFAM" id="SSF56935">
    <property type="entry name" value="Porins"/>
    <property type="match status" value="1"/>
</dbReference>
<dbReference type="OrthoDB" id="9807854at2"/>
<accession>A0A562LSF4</accession>
<comment type="caution">
    <text evidence="3">The sequence shown here is derived from an EMBL/GenBank/DDBJ whole genome shotgun (WGS) entry which is preliminary data.</text>
</comment>
<evidence type="ECO:0000313" key="3">
    <source>
        <dbReference type="EMBL" id="TWI10549.1"/>
    </source>
</evidence>
<name>A0A562LSF4_9GAMM</name>
<evidence type="ECO:0000256" key="2">
    <source>
        <dbReference type="SAM" id="SignalP"/>
    </source>
</evidence>
<dbReference type="Pfam" id="PF07396">
    <property type="entry name" value="Porin_O_P"/>
    <property type="match status" value="1"/>
</dbReference>
<protein>
    <submittedName>
        <fullName evidence="3">Phosphate-selective porin OprO/OprP</fullName>
    </submittedName>
</protein>
<dbReference type="InterPro" id="IPR010870">
    <property type="entry name" value="Porin_O/P"/>
</dbReference>